<feature type="domain" description="DUF1758" evidence="1">
    <location>
        <begin position="209"/>
        <end position="347"/>
    </location>
</feature>
<dbReference type="Pfam" id="PF05380">
    <property type="entry name" value="Peptidase_A17"/>
    <property type="match status" value="1"/>
</dbReference>
<dbReference type="PANTHER" id="PTHR47331:SF5">
    <property type="entry name" value="RIBONUCLEASE H"/>
    <property type="match status" value="1"/>
</dbReference>
<dbReference type="InterPro" id="IPR043502">
    <property type="entry name" value="DNA/RNA_pol_sf"/>
</dbReference>
<organism evidence="2 3">
    <name type="scientific">Necator americanus</name>
    <name type="common">Human hookworm</name>
    <dbReference type="NCBI Taxonomy" id="51031"/>
    <lineage>
        <taxon>Eukaryota</taxon>
        <taxon>Metazoa</taxon>
        <taxon>Ecdysozoa</taxon>
        <taxon>Nematoda</taxon>
        <taxon>Chromadorea</taxon>
        <taxon>Rhabditida</taxon>
        <taxon>Rhabditina</taxon>
        <taxon>Rhabditomorpha</taxon>
        <taxon>Strongyloidea</taxon>
        <taxon>Ancylostomatidae</taxon>
        <taxon>Bunostominae</taxon>
        <taxon>Necator</taxon>
    </lineage>
</organism>
<dbReference type="Gene3D" id="3.10.10.10">
    <property type="entry name" value="HIV Type 1 Reverse Transcriptase, subunit A, domain 1"/>
    <property type="match status" value="1"/>
</dbReference>
<dbReference type="EMBL" id="JAVFWL010000001">
    <property type="protein sequence ID" value="KAK6727523.1"/>
    <property type="molecule type" value="Genomic_DNA"/>
</dbReference>
<proteinExistence type="predicted"/>
<evidence type="ECO:0000313" key="3">
    <source>
        <dbReference type="Proteomes" id="UP001303046"/>
    </source>
</evidence>
<dbReference type="InterPro" id="IPR043128">
    <property type="entry name" value="Rev_trsase/Diguanyl_cyclase"/>
</dbReference>
<keyword evidence="3" id="KW-1185">Reference proteome</keyword>
<accession>A0ABR1BQD3</accession>
<gene>
    <name evidence="2" type="primary">Necator_chrI.g1422</name>
    <name evidence="2" type="ORF">RB195_005296</name>
</gene>
<reference evidence="2 3" key="1">
    <citation type="submission" date="2023-08" db="EMBL/GenBank/DDBJ databases">
        <title>A Necator americanus chromosomal reference genome.</title>
        <authorList>
            <person name="Ilik V."/>
            <person name="Petrzelkova K.J."/>
            <person name="Pardy F."/>
            <person name="Fuh T."/>
            <person name="Niatou-Singa F.S."/>
            <person name="Gouil Q."/>
            <person name="Baker L."/>
            <person name="Ritchie M.E."/>
            <person name="Jex A.R."/>
            <person name="Gazzola D."/>
            <person name="Li H."/>
            <person name="Toshio Fujiwara R."/>
            <person name="Zhan B."/>
            <person name="Aroian R.V."/>
            <person name="Pafco B."/>
            <person name="Schwarz E.M."/>
        </authorList>
    </citation>
    <scope>NUCLEOTIDE SEQUENCE [LARGE SCALE GENOMIC DNA]</scope>
    <source>
        <strain evidence="2 3">Aroian</strain>
        <tissue evidence="2">Whole animal</tissue>
    </source>
</reference>
<dbReference type="InterPro" id="IPR008042">
    <property type="entry name" value="Retrotrans_Pao"/>
</dbReference>
<evidence type="ECO:0000259" key="1">
    <source>
        <dbReference type="Pfam" id="PF05585"/>
    </source>
</evidence>
<sequence>MIALLKQIVRKESTLRQMDLSTTLHHTSYHISEKVGRQLRPIHIQQQDNQSRRTTPQHRRIVRCPFCNRTSHNAIQCPIVQTAKERRKFAKTGRMCHKCLQQAHNQLHVTSVNTITIFASRSLPPRTIHQPIADHTNPHLLKTSVNIMMNASLTTRTLGREAEAILATNNHKFVIQYEQPITLIFRTALLNTINKTLSENSKNPPHHTLGSSHSYITTDIATQLELRKIESEDITVHTFGTCHPTTIPSQLHTLQLQLEDNTPYTISAQSLTILTQALKTPAIAQDEITITVQDVVIPTTSSTPEILIGMDHFWNLVLSPSFYSIVLPNGYHLLNARLRKVISGKKLTTRTINSAINEIADHPMSRTHLDEMVERFWKCESLGTGDEATRSDDITCLDFFNNTTRYDETEQRYYTRLPFKLEQESVPDNFDHSFACLRSNWKTLSKKPEYLDKYNDIIQDQLRRGIIGKLPSSQPSEPGTFLSHHAVINEFKKQTKIRLVYNGSARVHNAPSLNDFLYRGPVLLPDLSEILLRFRLAPILLISDIEKAYLMVGLEECHRRFTKFLWLKNHHEPPTDDNLVIYHFLRVPFGLICSAFLLAATIYLHLTKTATPLVHEILESCYVDNIFLSANSTDEAIQKYQETKKLFTLAGMNAREWTSSDTSVNATLLSHEETKMEPTIKVLGLTWNIPTDTITVCFPFLQAQMEHPTKRSVLKVVASIYDPLGFISPLTVVAKIFLQSLWKEQMQWDELLPQGKRKEWSHITSTWTQPYLELPRKTLPTLTWNSVEIHIFTDASRNAYCAVAYLRIENSQDVDTRLLMARARLAPLHSTVTIPRLELSALTLG</sequence>
<dbReference type="InterPro" id="IPR008737">
    <property type="entry name" value="DUF1758"/>
</dbReference>
<dbReference type="Pfam" id="PF05585">
    <property type="entry name" value="DUF1758"/>
    <property type="match status" value="1"/>
</dbReference>
<dbReference type="PANTHER" id="PTHR47331">
    <property type="entry name" value="PHD-TYPE DOMAIN-CONTAINING PROTEIN"/>
    <property type="match status" value="1"/>
</dbReference>
<comment type="caution">
    <text evidence="2">The sequence shown here is derived from an EMBL/GenBank/DDBJ whole genome shotgun (WGS) entry which is preliminary data.</text>
</comment>
<dbReference type="SUPFAM" id="SSF56672">
    <property type="entry name" value="DNA/RNA polymerases"/>
    <property type="match status" value="1"/>
</dbReference>
<name>A0ABR1BQD3_NECAM</name>
<dbReference type="Proteomes" id="UP001303046">
    <property type="component" value="Unassembled WGS sequence"/>
</dbReference>
<protein>
    <recommendedName>
        <fullName evidence="1">DUF1758 domain-containing protein</fullName>
    </recommendedName>
</protein>
<dbReference type="Gene3D" id="3.30.70.270">
    <property type="match status" value="1"/>
</dbReference>
<evidence type="ECO:0000313" key="2">
    <source>
        <dbReference type="EMBL" id="KAK6727523.1"/>
    </source>
</evidence>